<protein>
    <submittedName>
        <fullName evidence="3">MFS transporter</fullName>
    </submittedName>
</protein>
<keyword evidence="2" id="KW-1133">Transmembrane helix</keyword>
<dbReference type="Gene3D" id="1.20.1250.20">
    <property type="entry name" value="MFS general substrate transporter like domains"/>
    <property type="match status" value="2"/>
</dbReference>
<dbReference type="InterPro" id="IPR011701">
    <property type="entry name" value="MFS"/>
</dbReference>
<proteinExistence type="predicted"/>
<dbReference type="SUPFAM" id="SSF103473">
    <property type="entry name" value="MFS general substrate transporter"/>
    <property type="match status" value="1"/>
</dbReference>
<evidence type="ECO:0000313" key="4">
    <source>
        <dbReference type="Proteomes" id="UP000824048"/>
    </source>
</evidence>
<feature type="transmembrane region" description="Helical" evidence="2">
    <location>
        <begin position="170"/>
        <end position="189"/>
    </location>
</feature>
<keyword evidence="2" id="KW-0472">Membrane</keyword>
<evidence type="ECO:0000256" key="2">
    <source>
        <dbReference type="SAM" id="Phobius"/>
    </source>
</evidence>
<feature type="transmembrane region" description="Helical" evidence="2">
    <location>
        <begin position="12"/>
        <end position="31"/>
    </location>
</feature>
<dbReference type="GO" id="GO:0022857">
    <property type="term" value="F:transmembrane transporter activity"/>
    <property type="evidence" value="ECO:0007669"/>
    <property type="project" value="InterPro"/>
</dbReference>
<sequence length="406" mass="44725">MSKRLRLFLSEYILSMGAYWVCTGFIIAKLTDYFQLPLGVSNLLTSLSSTFLILQPVGGMLYARMRRKRRYLLSLNVIWRLSIVLVFFAVLLPRTSGAVLFCLLLLAMQAAQQICSPAYEAWHVQAAESEHCATFYTTREVLFMLLYTIVMAAVQILISVSEHAGTLRNGFIAAGIIEGVLLVTSLVLLPRLTPPDENAGSQPASLRAMLGVLGDRNHTQVICGNALWSFANVFVGGLFSIYAVRVLKVDFIQLMIWGTVGNLLRMVFAPVFARIAARIGWKNCLADIFFVYAALAVLLYFSTPENAFWIVPVYLSFSSLPVSGISIGTLELRIATSPAELRSVYFSAYSLISGLASLIGTSLCSALLGMLETGALPLKIQDLFLIGLVLIALPYLTFRRLPVDLH</sequence>
<dbReference type="InterPro" id="IPR036259">
    <property type="entry name" value="MFS_trans_sf"/>
</dbReference>
<accession>A0A9D2J9S8</accession>
<gene>
    <name evidence="3" type="ORF">H9811_07510</name>
</gene>
<comment type="caution">
    <text evidence="3">The sequence shown here is derived from an EMBL/GenBank/DDBJ whole genome shotgun (WGS) entry which is preliminary data.</text>
</comment>
<comment type="subcellular location">
    <subcellularLocation>
        <location evidence="1">Cell membrane</location>
        <topology evidence="1">Multi-pass membrane protein</topology>
    </subcellularLocation>
</comment>
<evidence type="ECO:0000313" key="3">
    <source>
        <dbReference type="EMBL" id="HIZ42395.1"/>
    </source>
</evidence>
<dbReference type="AlphaFoldDB" id="A0A9D2J9S8"/>
<dbReference type="InterPro" id="IPR052528">
    <property type="entry name" value="Sugar_transport-like"/>
</dbReference>
<reference evidence="3" key="2">
    <citation type="submission" date="2021-04" db="EMBL/GenBank/DDBJ databases">
        <authorList>
            <person name="Gilroy R."/>
        </authorList>
    </citation>
    <scope>NUCLEOTIDE SEQUENCE</scope>
    <source>
        <strain evidence="3">ChiSxjej1B13-11774</strain>
    </source>
</reference>
<feature type="transmembrane region" description="Helical" evidence="2">
    <location>
        <begin position="307"/>
        <end position="332"/>
    </location>
</feature>
<feature type="transmembrane region" description="Helical" evidence="2">
    <location>
        <begin position="344"/>
        <end position="368"/>
    </location>
</feature>
<dbReference type="GO" id="GO:0005886">
    <property type="term" value="C:plasma membrane"/>
    <property type="evidence" value="ECO:0007669"/>
    <property type="project" value="UniProtKB-SubCell"/>
</dbReference>
<dbReference type="EMBL" id="DXBP01000049">
    <property type="protein sequence ID" value="HIZ42395.1"/>
    <property type="molecule type" value="Genomic_DNA"/>
</dbReference>
<feature type="transmembrane region" description="Helical" evidence="2">
    <location>
        <begin position="284"/>
        <end position="301"/>
    </location>
</feature>
<feature type="transmembrane region" description="Helical" evidence="2">
    <location>
        <begin position="251"/>
        <end position="272"/>
    </location>
</feature>
<name>A0A9D2J9S8_9FIRM</name>
<dbReference type="Pfam" id="PF07690">
    <property type="entry name" value="MFS_1"/>
    <property type="match status" value="1"/>
</dbReference>
<dbReference type="PANTHER" id="PTHR23526">
    <property type="entry name" value="INTEGRAL MEMBRANE TRANSPORT PROTEIN-RELATED"/>
    <property type="match status" value="1"/>
</dbReference>
<reference evidence="3" key="1">
    <citation type="journal article" date="2021" name="PeerJ">
        <title>Extensive microbial diversity within the chicken gut microbiome revealed by metagenomics and culture.</title>
        <authorList>
            <person name="Gilroy R."/>
            <person name="Ravi A."/>
            <person name="Getino M."/>
            <person name="Pursley I."/>
            <person name="Horton D.L."/>
            <person name="Alikhan N.F."/>
            <person name="Baker D."/>
            <person name="Gharbi K."/>
            <person name="Hall N."/>
            <person name="Watson M."/>
            <person name="Adriaenssens E.M."/>
            <person name="Foster-Nyarko E."/>
            <person name="Jarju S."/>
            <person name="Secka A."/>
            <person name="Antonio M."/>
            <person name="Oren A."/>
            <person name="Chaudhuri R.R."/>
            <person name="La Ragione R."/>
            <person name="Hildebrand F."/>
            <person name="Pallen M.J."/>
        </authorList>
    </citation>
    <scope>NUCLEOTIDE SEQUENCE</scope>
    <source>
        <strain evidence="3">ChiSxjej1B13-11774</strain>
    </source>
</reference>
<dbReference type="Proteomes" id="UP000824048">
    <property type="component" value="Unassembled WGS sequence"/>
</dbReference>
<feature type="transmembrane region" description="Helical" evidence="2">
    <location>
        <begin position="140"/>
        <end position="158"/>
    </location>
</feature>
<keyword evidence="2" id="KW-0812">Transmembrane</keyword>
<dbReference type="PANTHER" id="PTHR23526:SF2">
    <property type="entry name" value="MAJOR FACILITATOR SUPERFAMILY (MFS) PROFILE DOMAIN-CONTAINING PROTEIN"/>
    <property type="match status" value="1"/>
</dbReference>
<feature type="transmembrane region" description="Helical" evidence="2">
    <location>
        <begin position="43"/>
        <end position="63"/>
    </location>
</feature>
<feature type="transmembrane region" description="Helical" evidence="2">
    <location>
        <begin position="70"/>
        <end position="92"/>
    </location>
</feature>
<feature type="transmembrane region" description="Helical" evidence="2">
    <location>
        <begin position="226"/>
        <end position="245"/>
    </location>
</feature>
<evidence type="ECO:0000256" key="1">
    <source>
        <dbReference type="ARBA" id="ARBA00004651"/>
    </source>
</evidence>
<organism evidence="3 4">
    <name type="scientific">Candidatus Gemmiger excrementigallinarum</name>
    <dbReference type="NCBI Taxonomy" id="2838609"/>
    <lineage>
        <taxon>Bacteria</taxon>
        <taxon>Bacillati</taxon>
        <taxon>Bacillota</taxon>
        <taxon>Clostridia</taxon>
        <taxon>Eubacteriales</taxon>
        <taxon>Gemmiger</taxon>
    </lineage>
</organism>
<feature type="transmembrane region" description="Helical" evidence="2">
    <location>
        <begin position="380"/>
        <end position="398"/>
    </location>
</feature>